<name>A0A1Y2GMA2_9FUNG</name>
<reference evidence="1 2" key="1">
    <citation type="submission" date="2016-07" db="EMBL/GenBank/DDBJ databases">
        <title>Pervasive Adenine N6-methylation of Active Genes in Fungi.</title>
        <authorList>
            <consortium name="DOE Joint Genome Institute"/>
            <person name="Mondo S.J."/>
            <person name="Dannebaum R.O."/>
            <person name="Kuo R.C."/>
            <person name="Labutti K."/>
            <person name="Haridas S."/>
            <person name="Kuo A."/>
            <person name="Salamov A."/>
            <person name="Ahrendt S.R."/>
            <person name="Lipzen A."/>
            <person name="Sullivan W."/>
            <person name="Andreopoulos W.B."/>
            <person name="Clum A."/>
            <person name="Lindquist E."/>
            <person name="Daum C."/>
            <person name="Ramamoorthy G.K."/>
            <person name="Gryganskyi A."/>
            <person name="Culley D."/>
            <person name="Magnuson J.K."/>
            <person name="James T.Y."/>
            <person name="O'Malley M.A."/>
            <person name="Stajich J.E."/>
            <person name="Spatafora J.W."/>
            <person name="Visel A."/>
            <person name="Grigoriev I.V."/>
        </authorList>
    </citation>
    <scope>NUCLEOTIDE SEQUENCE [LARGE SCALE GENOMIC DNA]</scope>
    <source>
        <strain evidence="1 2">NRRL 3116</strain>
    </source>
</reference>
<proteinExistence type="predicted"/>
<dbReference type="EMBL" id="MCFF01000022">
    <property type="protein sequence ID" value="ORZ13931.1"/>
    <property type="molecule type" value="Genomic_DNA"/>
</dbReference>
<comment type="caution">
    <text evidence="1">The sequence shown here is derived from an EMBL/GenBank/DDBJ whole genome shotgun (WGS) entry which is preliminary data.</text>
</comment>
<gene>
    <name evidence="1" type="ORF">BCR41DRAFT_371437</name>
</gene>
<evidence type="ECO:0000313" key="2">
    <source>
        <dbReference type="Proteomes" id="UP000193648"/>
    </source>
</evidence>
<dbReference type="GeneID" id="33568450"/>
<dbReference type="Proteomes" id="UP000193648">
    <property type="component" value="Unassembled WGS sequence"/>
</dbReference>
<protein>
    <submittedName>
        <fullName evidence="1">Uncharacterized protein</fullName>
    </submittedName>
</protein>
<accession>A0A1Y2GMA2</accession>
<keyword evidence="2" id="KW-1185">Reference proteome</keyword>
<organism evidence="1 2">
    <name type="scientific">Lobosporangium transversale</name>
    <dbReference type="NCBI Taxonomy" id="64571"/>
    <lineage>
        <taxon>Eukaryota</taxon>
        <taxon>Fungi</taxon>
        <taxon>Fungi incertae sedis</taxon>
        <taxon>Mucoromycota</taxon>
        <taxon>Mortierellomycotina</taxon>
        <taxon>Mortierellomycetes</taxon>
        <taxon>Mortierellales</taxon>
        <taxon>Mortierellaceae</taxon>
        <taxon>Lobosporangium</taxon>
    </lineage>
</organism>
<evidence type="ECO:0000313" key="1">
    <source>
        <dbReference type="EMBL" id="ORZ13931.1"/>
    </source>
</evidence>
<dbReference type="AlphaFoldDB" id="A0A1Y2GMA2"/>
<dbReference type="InParanoid" id="A0A1Y2GMA2"/>
<dbReference type="RefSeq" id="XP_021880715.1">
    <property type="nucleotide sequence ID" value="XM_022026607.1"/>
</dbReference>
<sequence length="110" mass="12292">MDLVFGELTKWVLLTRAISLLGSLFGSPHTKLTKDGIESGKSMLSGDTILDQWIPIFKDRSGRKTILDIIRPKRCSAATKRKNDGLNERKNEFPLCQVLHISSQQSHASV</sequence>